<dbReference type="PROSITE" id="PS50122">
    <property type="entry name" value="CHEB"/>
    <property type="match status" value="1"/>
</dbReference>
<dbReference type="InterPro" id="IPR029063">
    <property type="entry name" value="SAM-dependent_MTases_sf"/>
</dbReference>
<dbReference type="Pfam" id="PF01739">
    <property type="entry name" value="CheR"/>
    <property type="match status" value="1"/>
</dbReference>
<feature type="region of interest" description="Disordered" evidence="2">
    <location>
        <begin position="690"/>
        <end position="715"/>
    </location>
</feature>
<dbReference type="SUPFAM" id="SSF52738">
    <property type="entry name" value="Methylesterase CheB, C-terminal domain"/>
    <property type="match status" value="1"/>
</dbReference>
<proteinExistence type="predicted"/>
<sequence>MAGAGKNGDADIPLVAIGASAGGLEPLEAFFSAAPPDAGWCFVVLQHLSPDFRSMMNVHLARHSSMQIRVIEDGMEIAPDTIFLNVPDCLIRLEGNRFRVEPYGLGDKLPHLPIDAFFLSLVPRARNRTVGIVLSGSGRDGTRGAKALHDAGGAIVAQSPAQADFSSMPKSVIEAEAADLILDSAQIPHALRAIFRVGGRMVAGLPGVASAPKSILALLEEAHELDFTDYKTDNVQRRIDRRRHLRGLGTLEEYRDLLAGNPAALEELFYDLLIGVTEFYRDADAIRALRRNVLDPLVRQGDQSVPLRVWVAACASGEEAYTIAIELSEAIAAAGSKRKFRVIATDVHRRSVDHASAGIFTAEDLARVPAELRAKYFLPARDHFIVEPGLRQKIIFSVHNVLRDPPFMNLDLVSCRNLLIYLNDAPQYRLISMFLFGLRKDGYLLLGPSESLGRFASEFRVVDGRWRLFQKISGKRMLDRSVLSVKVGSQSHPELQPRDAVRKPPESVKRETSMLRSRDLLMRSYDALLKRYVPSSILLAENGTVVSWFGAASAFIDTMNNMADWTVEEIVHPGLHFVINVAIEKLREGNLQTYSRHVEIELGDGTRHFEVTVEPVGNVRDVRLVLLVLAPAGAEGRERDAATPAEGGAATPAGEDIQLLTRRIQEQERDLRLTEETLQHVTERLEASGEELQASNEELQASNEELQASNEELQSSNEELHAVNEELLSVSSEHERQIEMLSELNRSTELVLGVLDVGVITLDRECRILRFSQIIARKFELEAHDTSRSLAVVGPRLGFADLLEMAREVLASGISKTAEGAHEGRKLTVIAQPYGEEGNEGGAVLIFRWGD</sequence>
<dbReference type="Gene3D" id="3.30.450.20">
    <property type="entry name" value="PAS domain"/>
    <property type="match status" value="1"/>
</dbReference>
<dbReference type="Pfam" id="PF01339">
    <property type="entry name" value="CheB_methylest"/>
    <property type="match status" value="1"/>
</dbReference>
<feature type="region of interest" description="Disordered" evidence="2">
    <location>
        <begin position="489"/>
        <end position="508"/>
    </location>
</feature>
<reference evidence="5" key="1">
    <citation type="submission" date="2023-02" db="EMBL/GenBank/DDBJ databases">
        <title>Description and genomic characterization of Salipiger bruguierae sp. nov., isolated from the sediment of mangrove plant Bruguiera sexangula.</title>
        <authorList>
            <person name="Long M."/>
        </authorList>
    </citation>
    <scope>NUCLEOTIDE SEQUENCE</scope>
    <source>
        <strain evidence="5">H15</strain>
    </source>
</reference>
<dbReference type="GO" id="GO:0005737">
    <property type="term" value="C:cytoplasm"/>
    <property type="evidence" value="ECO:0007669"/>
    <property type="project" value="InterPro"/>
</dbReference>
<dbReference type="InterPro" id="IPR035909">
    <property type="entry name" value="CheB_C"/>
</dbReference>
<keyword evidence="1" id="KW-0378">Hydrolase</keyword>
<dbReference type="InterPro" id="IPR050903">
    <property type="entry name" value="Bact_Chemotaxis_MeTrfase"/>
</dbReference>
<dbReference type="PANTHER" id="PTHR24422:SF10">
    <property type="entry name" value="CHEMOTAXIS PROTEIN METHYLTRANSFERASE 2"/>
    <property type="match status" value="1"/>
</dbReference>
<gene>
    <name evidence="5" type="ORF">PVT71_02485</name>
</gene>
<dbReference type="SUPFAM" id="SSF47757">
    <property type="entry name" value="Chemotaxis receptor methyltransferase CheR, N-terminal domain"/>
    <property type="match status" value="1"/>
</dbReference>
<feature type="active site" evidence="1">
    <location>
        <position position="47"/>
    </location>
</feature>
<protein>
    <submittedName>
        <fullName evidence="5">CheR family methyltransferase</fullName>
    </submittedName>
</protein>
<dbReference type="CDD" id="cd16434">
    <property type="entry name" value="CheB-CheR_fusion"/>
    <property type="match status" value="1"/>
</dbReference>
<dbReference type="SUPFAM" id="SSF53335">
    <property type="entry name" value="S-adenosyl-L-methionine-dependent methyltransferases"/>
    <property type="match status" value="1"/>
</dbReference>
<dbReference type="GO" id="GO:0008984">
    <property type="term" value="F:protein-glutamate methylesterase activity"/>
    <property type="evidence" value="ECO:0007669"/>
    <property type="project" value="InterPro"/>
</dbReference>
<dbReference type="GO" id="GO:0000156">
    <property type="term" value="F:phosphorelay response regulator activity"/>
    <property type="evidence" value="ECO:0007669"/>
    <property type="project" value="InterPro"/>
</dbReference>
<organism evidence="5">
    <name type="scientific">Alloyangia sp. H15</name>
    <dbReference type="NCBI Taxonomy" id="3029062"/>
    <lineage>
        <taxon>Bacteria</taxon>
        <taxon>Pseudomonadati</taxon>
        <taxon>Pseudomonadota</taxon>
        <taxon>Alphaproteobacteria</taxon>
        <taxon>Rhodobacterales</taxon>
        <taxon>Roseobacteraceae</taxon>
        <taxon>Alloyangia</taxon>
    </lineage>
</organism>
<accession>A0AAU8AHS5</accession>
<dbReference type="InterPro" id="IPR000673">
    <property type="entry name" value="Sig_transdc_resp-reg_Me-estase"/>
</dbReference>
<dbReference type="RefSeq" id="WP_353472917.1">
    <property type="nucleotide sequence ID" value="NZ_CP123384.1"/>
</dbReference>
<dbReference type="PANTHER" id="PTHR24422">
    <property type="entry name" value="CHEMOTAXIS PROTEIN METHYLTRANSFERASE"/>
    <property type="match status" value="1"/>
</dbReference>
<dbReference type="InterPro" id="IPR022642">
    <property type="entry name" value="CheR_C"/>
</dbReference>
<dbReference type="Pfam" id="PF03705">
    <property type="entry name" value="CheR_N"/>
    <property type="match status" value="1"/>
</dbReference>
<keyword evidence="1" id="KW-0145">Chemotaxis</keyword>
<feature type="compositionally biased region" description="Polar residues" evidence="2">
    <location>
        <begin position="693"/>
        <end position="708"/>
    </location>
</feature>
<dbReference type="SMART" id="SM00138">
    <property type="entry name" value="MeTrc"/>
    <property type="match status" value="1"/>
</dbReference>
<dbReference type="GO" id="GO:0006935">
    <property type="term" value="P:chemotaxis"/>
    <property type="evidence" value="ECO:0007669"/>
    <property type="project" value="UniProtKB-UniRule"/>
</dbReference>
<dbReference type="InterPro" id="IPR000780">
    <property type="entry name" value="CheR_MeTrfase"/>
</dbReference>
<feature type="domain" description="CheB-type methylesterase" evidence="3">
    <location>
        <begin position="14"/>
        <end position="198"/>
    </location>
</feature>
<evidence type="ECO:0000259" key="3">
    <source>
        <dbReference type="PROSITE" id="PS50122"/>
    </source>
</evidence>
<dbReference type="PRINTS" id="PR00996">
    <property type="entry name" value="CHERMTFRASE"/>
</dbReference>
<dbReference type="Gene3D" id="3.40.50.150">
    <property type="entry name" value="Vaccinia Virus protein VP39"/>
    <property type="match status" value="1"/>
</dbReference>
<feature type="compositionally biased region" description="Basic and acidic residues" evidence="2">
    <location>
        <begin position="495"/>
        <end position="508"/>
    </location>
</feature>
<evidence type="ECO:0000313" key="5">
    <source>
        <dbReference type="EMBL" id="XCC94094.1"/>
    </source>
</evidence>
<dbReference type="EMBL" id="CP123384">
    <property type="protein sequence ID" value="XCC94094.1"/>
    <property type="molecule type" value="Genomic_DNA"/>
</dbReference>
<evidence type="ECO:0000259" key="4">
    <source>
        <dbReference type="PROSITE" id="PS50123"/>
    </source>
</evidence>
<dbReference type="Gene3D" id="3.40.50.180">
    <property type="entry name" value="Methylesterase CheB, C-terminal domain"/>
    <property type="match status" value="1"/>
</dbReference>
<evidence type="ECO:0000256" key="1">
    <source>
        <dbReference type="PROSITE-ProRule" id="PRU00050"/>
    </source>
</evidence>
<dbReference type="GO" id="GO:0032259">
    <property type="term" value="P:methylation"/>
    <property type="evidence" value="ECO:0007669"/>
    <property type="project" value="UniProtKB-KW"/>
</dbReference>
<name>A0AAU8AHS5_9RHOB</name>
<feature type="active site" evidence="1">
    <location>
        <position position="140"/>
    </location>
</feature>
<feature type="domain" description="CheR-type methyltransferase" evidence="4">
    <location>
        <begin position="218"/>
        <end position="470"/>
    </location>
</feature>
<dbReference type="InterPro" id="IPR022641">
    <property type="entry name" value="CheR_N"/>
</dbReference>
<feature type="active site" evidence="1">
    <location>
        <position position="20"/>
    </location>
</feature>
<dbReference type="PROSITE" id="PS50123">
    <property type="entry name" value="CHER"/>
    <property type="match status" value="1"/>
</dbReference>
<dbReference type="AlphaFoldDB" id="A0AAU8AHS5"/>
<dbReference type="GO" id="GO:0008757">
    <property type="term" value="F:S-adenosylmethionine-dependent methyltransferase activity"/>
    <property type="evidence" value="ECO:0007669"/>
    <property type="project" value="InterPro"/>
</dbReference>
<evidence type="ECO:0000256" key="2">
    <source>
        <dbReference type="SAM" id="MobiDB-lite"/>
    </source>
</evidence>
<keyword evidence="5" id="KW-0489">Methyltransferase</keyword>
<keyword evidence="5" id="KW-0808">Transferase</keyword>